<evidence type="ECO:0000313" key="1">
    <source>
        <dbReference type="EMBL" id="GAA0158479.1"/>
    </source>
</evidence>
<sequence>MSPVSLHCDSETTLSRAYNMVCNGKSRHIGLLYSYVKQLIHDGVVIVDFVRTYENLPDPLTKGFSRDLVVMTTREMGLKPV</sequence>
<keyword evidence="2" id="KW-1185">Reference proteome</keyword>
<reference evidence="1 2" key="1">
    <citation type="submission" date="2024-01" db="EMBL/GenBank/DDBJ databases">
        <title>The complete chloroplast genome sequence of Lithospermum erythrorhizon: insights into the phylogenetic relationship among Boraginaceae species and the maternal lineages of purple gromwells.</title>
        <authorList>
            <person name="Okada T."/>
            <person name="Watanabe K."/>
        </authorList>
    </citation>
    <scope>NUCLEOTIDE SEQUENCE [LARGE SCALE GENOMIC DNA]</scope>
</reference>
<comment type="caution">
    <text evidence="1">The sequence shown here is derived from an EMBL/GenBank/DDBJ whole genome shotgun (WGS) entry which is preliminary data.</text>
</comment>
<gene>
    <name evidence="1" type="ORF">LIER_15490</name>
</gene>
<dbReference type="AlphaFoldDB" id="A0AAV3Q343"/>
<protein>
    <submittedName>
        <fullName evidence="1">Uncharacterized protein</fullName>
    </submittedName>
</protein>
<proteinExistence type="predicted"/>
<accession>A0AAV3Q343</accession>
<organism evidence="1 2">
    <name type="scientific">Lithospermum erythrorhizon</name>
    <name type="common">Purple gromwell</name>
    <name type="synonym">Lithospermum officinale var. erythrorhizon</name>
    <dbReference type="NCBI Taxonomy" id="34254"/>
    <lineage>
        <taxon>Eukaryota</taxon>
        <taxon>Viridiplantae</taxon>
        <taxon>Streptophyta</taxon>
        <taxon>Embryophyta</taxon>
        <taxon>Tracheophyta</taxon>
        <taxon>Spermatophyta</taxon>
        <taxon>Magnoliopsida</taxon>
        <taxon>eudicotyledons</taxon>
        <taxon>Gunneridae</taxon>
        <taxon>Pentapetalae</taxon>
        <taxon>asterids</taxon>
        <taxon>lamiids</taxon>
        <taxon>Boraginales</taxon>
        <taxon>Boraginaceae</taxon>
        <taxon>Boraginoideae</taxon>
        <taxon>Lithospermeae</taxon>
        <taxon>Lithospermum</taxon>
    </lineage>
</organism>
<evidence type="ECO:0000313" key="2">
    <source>
        <dbReference type="Proteomes" id="UP001454036"/>
    </source>
</evidence>
<dbReference type="EMBL" id="BAABME010003359">
    <property type="protein sequence ID" value="GAA0158479.1"/>
    <property type="molecule type" value="Genomic_DNA"/>
</dbReference>
<name>A0AAV3Q343_LITER</name>
<dbReference type="Proteomes" id="UP001454036">
    <property type="component" value="Unassembled WGS sequence"/>
</dbReference>